<evidence type="ECO:0000313" key="5">
    <source>
        <dbReference type="Proteomes" id="UP000325313"/>
    </source>
</evidence>
<dbReference type="EMBL" id="VSWC01000092">
    <property type="protein sequence ID" value="KAA1091643.1"/>
    <property type="molecule type" value="Genomic_DNA"/>
</dbReference>
<comment type="caution">
    <text evidence="3">The sequence shown here is derived from an EMBL/GenBank/DDBJ whole genome shotgun (WGS) entry which is preliminary data.</text>
</comment>
<accession>A0A5B0SNT1</accession>
<dbReference type="Proteomes" id="UP000324748">
    <property type="component" value="Unassembled WGS sequence"/>
</dbReference>
<evidence type="ECO:0000313" key="3">
    <source>
        <dbReference type="EMBL" id="KAA1138803.1"/>
    </source>
</evidence>
<dbReference type="EMBL" id="VSWC01000027">
    <property type="protein sequence ID" value="KAA1111144.1"/>
    <property type="molecule type" value="Genomic_DNA"/>
</dbReference>
<sequence length="75" mass="8641">MSSSRSSSTIGVLELSDPVRRAYVRIYRSTWTEYEEKSRTNQINDQHGAGKYTLINIVDIGDRAGLWPRRDPKLQ</sequence>
<evidence type="ECO:0000313" key="1">
    <source>
        <dbReference type="EMBL" id="KAA1091643.1"/>
    </source>
</evidence>
<protein>
    <submittedName>
        <fullName evidence="3">Uncharacterized protein</fullName>
    </submittedName>
</protein>
<dbReference type="Proteomes" id="UP000325313">
    <property type="component" value="Unassembled WGS sequence"/>
</dbReference>
<dbReference type="EMBL" id="VDEP01000001">
    <property type="protein sequence ID" value="KAA1138803.1"/>
    <property type="molecule type" value="Genomic_DNA"/>
</dbReference>
<evidence type="ECO:0000313" key="2">
    <source>
        <dbReference type="EMBL" id="KAA1111144.1"/>
    </source>
</evidence>
<proteinExistence type="predicted"/>
<reference evidence="4 5" key="1">
    <citation type="submission" date="2019-05" db="EMBL/GenBank/DDBJ databases">
        <title>Emergence of the Ug99 lineage of the wheat stem rust pathogen through somatic hybridization.</title>
        <authorList>
            <person name="Li F."/>
            <person name="Upadhyaya N.M."/>
            <person name="Sperschneider J."/>
            <person name="Matny O."/>
            <person name="Nguyen-Phuc H."/>
            <person name="Mago R."/>
            <person name="Raley C."/>
            <person name="Miller M.E."/>
            <person name="Silverstein K.A.T."/>
            <person name="Henningsen E."/>
            <person name="Hirsch C.D."/>
            <person name="Visser B."/>
            <person name="Pretorius Z.A."/>
            <person name="Steffenson B.J."/>
            <person name="Schwessinger B."/>
            <person name="Dodds P.N."/>
            <person name="Figueroa M."/>
        </authorList>
    </citation>
    <scope>NUCLEOTIDE SEQUENCE [LARGE SCALE GENOMIC DNA]</scope>
    <source>
        <strain evidence="1">21-0</strain>
        <strain evidence="3 5">Ug99</strain>
    </source>
</reference>
<dbReference type="AlphaFoldDB" id="A0A5B0SNT1"/>
<gene>
    <name evidence="1" type="ORF">PGT21_036482</name>
    <name evidence="2" type="ORF">PGT21_036904</name>
    <name evidence="3" type="ORF">PGTUg99_012634</name>
</gene>
<organism evidence="3 5">
    <name type="scientific">Puccinia graminis f. sp. tritici</name>
    <dbReference type="NCBI Taxonomy" id="56615"/>
    <lineage>
        <taxon>Eukaryota</taxon>
        <taxon>Fungi</taxon>
        <taxon>Dikarya</taxon>
        <taxon>Basidiomycota</taxon>
        <taxon>Pucciniomycotina</taxon>
        <taxon>Pucciniomycetes</taxon>
        <taxon>Pucciniales</taxon>
        <taxon>Pucciniaceae</taxon>
        <taxon>Puccinia</taxon>
    </lineage>
</organism>
<evidence type="ECO:0000313" key="4">
    <source>
        <dbReference type="Proteomes" id="UP000324748"/>
    </source>
</evidence>
<keyword evidence="4" id="KW-1185">Reference proteome</keyword>
<name>A0A5B0SNT1_PUCGR</name>